<dbReference type="EMBL" id="JACTNZ010000002">
    <property type="protein sequence ID" value="KAG5560710.1"/>
    <property type="molecule type" value="Genomic_DNA"/>
</dbReference>
<dbReference type="AlphaFoldDB" id="A0AAV6L6M1"/>
<dbReference type="EMBL" id="JACTNZ010000002">
    <property type="protein sequence ID" value="KAG5560709.1"/>
    <property type="molecule type" value="Genomic_DNA"/>
</dbReference>
<accession>A0AAV6L6M1</accession>
<organism evidence="1 2">
    <name type="scientific">Rhododendron griersonianum</name>
    <dbReference type="NCBI Taxonomy" id="479676"/>
    <lineage>
        <taxon>Eukaryota</taxon>
        <taxon>Viridiplantae</taxon>
        <taxon>Streptophyta</taxon>
        <taxon>Embryophyta</taxon>
        <taxon>Tracheophyta</taxon>
        <taxon>Spermatophyta</taxon>
        <taxon>Magnoliopsida</taxon>
        <taxon>eudicotyledons</taxon>
        <taxon>Gunneridae</taxon>
        <taxon>Pentapetalae</taxon>
        <taxon>asterids</taxon>
        <taxon>Ericales</taxon>
        <taxon>Ericaceae</taxon>
        <taxon>Ericoideae</taxon>
        <taxon>Rhodoreae</taxon>
        <taxon>Rhododendron</taxon>
    </lineage>
</organism>
<proteinExistence type="predicted"/>
<evidence type="ECO:0000313" key="2">
    <source>
        <dbReference type="Proteomes" id="UP000823749"/>
    </source>
</evidence>
<dbReference type="EMBL" id="JACTNZ010000002">
    <property type="protein sequence ID" value="KAG5560708.1"/>
    <property type="molecule type" value="Genomic_DNA"/>
</dbReference>
<keyword evidence="2" id="KW-1185">Reference proteome</keyword>
<dbReference type="PANTHER" id="PTHR36758:SF1">
    <property type="entry name" value="OS01G0342800 PROTEIN"/>
    <property type="match status" value="1"/>
</dbReference>
<gene>
    <name evidence="1" type="ORF">RHGRI_003895</name>
</gene>
<sequence length="97" mass="10871">MFGTSLSPSSTLPLQVGERRTASSAAGILSVAASKILWPYYAKYARENFVNYKEVNPPDSNSLREFFNQSYTHSLWVLNKYLVDEVAANKLKQMCCG</sequence>
<evidence type="ECO:0000313" key="1">
    <source>
        <dbReference type="EMBL" id="KAG5560710.1"/>
    </source>
</evidence>
<dbReference type="Proteomes" id="UP000823749">
    <property type="component" value="Chromosome 2"/>
</dbReference>
<reference evidence="1" key="1">
    <citation type="submission" date="2020-08" db="EMBL/GenBank/DDBJ databases">
        <title>Plant Genome Project.</title>
        <authorList>
            <person name="Zhang R.-G."/>
        </authorList>
    </citation>
    <scope>NUCLEOTIDE SEQUENCE</scope>
    <source>
        <strain evidence="1">WSP0</strain>
        <tissue evidence="1">Leaf</tissue>
    </source>
</reference>
<protein>
    <submittedName>
        <fullName evidence="1">Uncharacterized protein</fullName>
    </submittedName>
</protein>
<dbReference type="PANTHER" id="PTHR36758">
    <property type="entry name" value="OS01G0342800 PROTEIN"/>
    <property type="match status" value="1"/>
</dbReference>
<name>A0AAV6L6M1_9ERIC</name>
<comment type="caution">
    <text evidence="1">The sequence shown here is derived from an EMBL/GenBank/DDBJ whole genome shotgun (WGS) entry which is preliminary data.</text>
</comment>